<dbReference type="AlphaFoldDB" id="A0A1M6A262"/>
<dbReference type="EMBL" id="FQYO01000001">
    <property type="protein sequence ID" value="SHI30409.1"/>
    <property type="molecule type" value="Genomic_DNA"/>
</dbReference>
<evidence type="ECO:0008006" key="9">
    <source>
        <dbReference type="Google" id="ProtNLM"/>
    </source>
</evidence>
<keyword evidence="2 6" id="KW-0812">Transmembrane</keyword>
<protein>
    <recommendedName>
        <fullName evidence="9">Neutral zinc metallopeptidase</fullName>
    </recommendedName>
</protein>
<dbReference type="GO" id="GO:0016020">
    <property type="term" value="C:membrane"/>
    <property type="evidence" value="ECO:0007669"/>
    <property type="project" value="UniProtKB-SubCell"/>
</dbReference>
<organism evidence="7 8">
    <name type="scientific">Wenxinia saemankumensis</name>
    <dbReference type="NCBI Taxonomy" id="1447782"/>
    <lineage>
        <taxon>Bacteria</taxon>
        <taxon>Pseudomonadati</taxon>
        <taxon>Pseudomonadota</taxon>
        <taxon>Alphaproteobacteria</taxon>
        <taxon>Rhodobacterales</taxon>
        <taxon>Roseobacteraceae</taxon>
        <taxon>Wenxinia</taxon>
    </lineage>
</organism>
<evidence type="ECO:0000256" key="6">
    <source>
        <dbReference type="SAM" id="Phobius"/>
    </source>
</evidence>
<gene>
    <name evidence="7" type="ORF">SAMN05444417_0160</name>
</gene>
<dbReference type="Pfam" id="PF04228">
    <property type="entry name" value="Zn_peptidase"/>
    <property type="match status" value="1"/>
</dbReference>
<dbReference type="PANTHER" id="PTHR30168:SF0">
    <property type="entry name" value="INNER MEMBRANE PROTEIN"/>
    <property type="match status" value="1"/>
</dbReference>
<keyword evidence="4 6" id="KW-0472">Membrane</keyword>
<dbReference type="PANTHER" id="PTHR30168">
    <property type="entry name" value="PUTATIVE MEMBRANE PROTEIN YPFJ"/>
    <property type="match status" value="1"/>
</dbReference>
<proteinExistence type="predicted"/>
<sequence>MKWRGRRGSSNIEDRRGAPGGGAFRVPRGRITRRGGGGGAAVGGLGGLGLVAVLVIGWALGIDVTGLLDEGGGQVAAPREVTQADRAAGDFVSVVLADTEEVWTTIFAEQLGADYSEPTLVLFSGSTRSPCGQASAATGPFYCPADGKVYLDTDFFAVLQNQLGAQGDFAAAYVVAHEVGHYVQDVLGTLGEANALRQQVGQARSNEISVRIELQADCYSGIWARYAEADLGVLDPGDIDEALNAAARIGDDALQRQSGGVVRPETFTHGTSEQRRGWFDRGYASGELAACDTGL</sequence>
<evidence type="ECO:0000256" key="2">
    <source>
        <dbReference type="ARBA" id="ARBA00022692"/>
    </source>
</evidence>
<keyword evidence="3 6" id="KW-1133">Transmembrane helix</keyword>
<evidence type="ECO:0000313" key="8">
    <source>
        <dbReference type="Proteomes" id="UP000184292"/>
    </source>
</evidence>
<feature type="transmembrane region" description="Helical" evidence="6">
    <location>
        <begin position="38"/>
        <end position="60"/>
    </location>
</feature>
<dbReference type="OrthoDB" id="9774900at2"/>
<evidence type="ECO:0000256" key="1">
    <source>
        <dbReference type="ARBA" id="ARBA00004167"/>
    </source>
</evidence>
<feature type="region of interest" description="Disordered" evidence="5">
    <location>
        <begin position="1"/>
        <end position="30"/>
    </location>
</feature>
<evidence type="ECO:0000256" key="3">
    <source>
        <dbReference type="ARBA" id="ARBA00022989"/>
    </source>
</evidence>
<dbReference type="Proteomes" id="UP000184292">
    <property type="component" value="Unassembled WGS sequence"/>
</dbReference>
<comment type="subcellular location">
    <subcellularLocation>
        <location evidence="1">Membrane</location>
        <topology evidence="1">Single-pass membrane protein</topology>
    </subcellularLocation>
</comment>
<evidence type="ECO:0000256" key="5">
    <source>
        <dbReference type="SAM" id="MobiDB-lite"/>
    </source>
</evidence>
<dbReference type="RefSeq" id="WP_073325683.1">
    <property type="nucleotide sequence ID" value="NZ_FQYO01000001.1"/>
</dbReference>
<accession>A0A1M6A262</accession>
<keyword evidence="8" id="KW-1185">Reference proteome</keyword>
<dbReference type="InterPro" id="IPR007343">
    <property type="entry name" value="Uncharacterised_pept_Zn_put"/>
</dbReference>
<evidence type="ECO:0000313" key="7">
    <source>
        <dbReference type="EMBL" id="SHI30409.1"/>
    </source>
</evidence>
<name>A0A1M6A262_9RHOB</name>
<reference evidence="7 8" key="1">
    <citation type="submission" date="2016-11" db="EMBL/GenBank/DDBJ databases">
        <authorList>
            <person name="Jaros S."/>
            <person name="Januszkiewicz K."/>
            <person name="Wedrychowicz H."/>
        </authorList>
    </citation>
    <scope>NUCLEOTIDE SEQUENCE [LARGE SCALE GENOMIC DNA]</scope>
    <source>
        <strain evidence="7 8">DSM 100565</strain>
    </source>
</reference>
<evidence type="ECO:0000256" key="4">
    <source>
        <dbReference type="ARBA" id="ARBA00023136"/>
    </source>
</evidence>
<dbReference type="STRING" id="1447782.SAMN05444417_0160"/>